<accession>A0A3D8M2E8</accession>
<evidence type="ECO:0008006" key="3">
    <source>
        <dbReference type="Google" id="ProtNLM"/>
    </source>
</evidence>
<dbReference type="Proteomes" id="UP000256561">
    <property type="component" value="Unassembled WGS sequence"/>
</dbReference>
<protein>
    <recommendedName>
        <fullName evidence="3">DUF262 domain-containing protein</fullName>
    </recommendedName>
</protein>
<gene>
    <name evidence="1" type="ORF">DXV75_16945</name>
</gene>
<evidence type="ECO:0000313" key="2">
    <source>
        <dbReference type="Proteomes" id="UP000256561"/>
    </source>
</evidence>
<dbReference type="EMBL" id="QRHA01000025">
    <property type="protein sequence ID" value="RDV23877.1"/>
    <property type="molecule type" value="Genomic_DNA"/>
</dbReference>
<name>A0A3D8M2E8_9ALTE</name>
<sequence>MPPLTIAFVDKQKTNLSEVASLEAYVNANLEKGYILDGMQRLNTLKSASEEESFDENRVAFLNIIVADNQDKLLYRMITLNNGQKPMTPRHQIEILTNEMFDFTTLQNIVVQTEKERAKKTIRGAFNLGDISRAYLAFLTNNVNNENNKIIDEKMDEILVSRVLDTRDDGNSLKFEEILNLVDKLSQQRSCKDWFKVNNNLIGFCLGAKRSYEEICSLTPERFAESIDLFEEGFDAINPSKVNLGKYRRQLSCEFITHHEKLSSMDADELVEHFFDITS</sequence>
<reference evidence="2" key="1">
    <citation type="submission" date="2018-08" db="EMBL/GenBank/DDBJ databases">
        <authorList>
            <person name="Zhang J."/>
            <person name="Du Z.-J."/>
        </authorList>
    </citation>
    <scope>NUCLEOTIDE SEQUENCE [LARGE SCALE GENOMIC DNA]</scope>
    <source>
        <strain evidence="2">KCTC 52655</strain>
    </source>
</reference>
<keyword evidence="2" id="KW-1185">Reference proteome</keyword>
<organism evidence="1 2">
    <name type="scientific">Alteromonas aestuariivivens</name>
    <dbReference type="NCBI Taxonomy" id="1938339"/>
    <lineage>
        <taxon>Bacteria</taxon>
        <taxon>Pseudomonadati</taxon>
        <taxon>Pseudomonadota</taxon>
        <taxon>Gammaproteobacteria</taxon>
        <taxon>Alteromonadales</taxon>
        <taxon>Alteromonadaceae</taxon>
        <taxon>Alteromonas/Salinimonas group</taxon>
        <taxon>Alteromonas</taxon>
    </lineage>
</organism>
<dbReference type="OrthoDB" id="5077820at2"/>
<evidence type="ECO:0000313" key="1">
    <source>
        <dbReference type="EMBL" id="RDV23877.1"/>
    </source>
</evidence>
<dbReference type="AlphaFoldDB" id="A0A3D8M2E8"/>
<comment type="caution">
    <text evidence="1">The sequence shown here is derived from an EMBL/GenBank/DDBJ whole genome shotgun (WGS) entry which is preliminary data.</text>
</comment>
<proteinExistence type="predicted"/>